<dbReference type="PROSITE" id="PS50097">
    <property type="entry name" value="BTB"/>
    <property type="match status" value="1"/>
</dbReference>
<dbReference type="AlphaFoldDB" id="A0A8H6Q2V0"/>
<dbReference type="SUPFAM" id="SSF54695">
    <property type="entry name" value="POZ domain"/>
    <property type="match status" value="1"/>
</dbReference>
<feature type="domain" description="BTB" evidence="1">
    <location>
        <begin position="15"/>
        <end position="81"/>
    </location>
</feature>
<evidence type="ECO:0000313" key="5">
    <source>
        <dbReference type="Proteomes" id="UP000662466"/>
    </source>
</evidence>
<evidence type="ECO:0000313" key="4">
    <source>
        <dbReference type="Proteomes" id="UP000630445"/>
    </source>
</evidence>
<dbReference type="PANTHER" id="PTHR47843:SF5">
    <property type="entry name" value="BTB_POZ DOMAIN PROTEIN"/>
    <property type="match status" value="1"/>
</dbReference>
<dbReference type="EMBL" id="JACBAD010002120">
    <property type="protein sequence ID" value="KAF7114985.1"/>
    <property type="molecule type" value="Genomic_DNA"/>
</dbReference>
<organism evidence="3 5">
    <name type="scientific">Aspergillus hiratsukae</name>
    <dbReference type="NCBI Taxonomy" id="1194566"/>
    <lineage>
        <taxon>Eukaryota</taxon>
        <taxon>Fungi</taxon>
        <taxon>Dikarya</taxon>
        <taxon>Ascomycota</taxon>
        <taxon>Pezizomycotina</taxon>
        <taxon>Eurotiomycetes</taxon>
        <taxon>Eurotiomycetidae</taxon>
        <taxon>Eurotiales</taxon>
        <taxon>Aspergillaceae</taxon>
        <taxon>Aspergillus</taxon>
        <taxon>Aspergillus subgen. Fumigati</taxon>
    </lineage>
</organism>
<name>A0A8H6Q2V0_9EURO</name>
<evidence type="ECO:0000259" key="1">
    <source>
        <dbReference type="PROSITE" id="PS50097"/>
    </source>
</evidence>
<gene>
    <name evidence="2" type="ORF">CNMCM5793_000755</name>
    <name evidence="3" type="ORF">CNMCM6106_002084</name>
</gene>
<dbReference type="CDD" id="cd18186">
    <property type="entry name" value="BTB_POZ_ZBTB_KLHL-like"/>
    <property type="match status" value="1"/>
</dbReference>
<dbReference type="Pfam" id="PF00651">
    <property type="entry name" value="BTB"/>
    <property type="match status" value="1"/>
</dbReference>
<sequence>MEALVLGSFLNPKYSDLTIFCDGEDFPAHRNIVCPQSKYFEAACDGRFKEGDGKIRLDGHNPTLVKKTLEFLYTGDYTYEDPLNDSLSKAEIELFSQNEAESMANLRTGEAYFHAQMYAQGDYFQIDALKSKAKQRFEDSFMMDPFDGDSFTSAVIEVYTSTAENDRGLRDPLVQLTINKLYVLRASRNLILDDNLVEREMGEAATSSNAEFCSHSNW</sequence>
<keyword evidence="4" id="KW-1185">Reference proteome</keyword>
<dbReference type="PANTHER" id="PTHR47843">
    <property type="entry name" value="BTB DOMAIN-CONTAINING PROTEIN-RELATED"/>
    <property type="match status" value="1"/>
</dbReference>
<dbReference type="Proteomes" id="UP000630445">
    <property type="component" value="Unassembled WGS sequence"/>
</dbReference>
<dbReference type="OrthoDB" id="6359816at2759"/>
<dbReference type="Proteomes" id="UP000662466">
    <property type="component" value="Unassembled WGS sequence"/>
</dbReference>
<comment type="caution">
    <text evidence="3">The sequence shown here is derived from an EMBL/GenBank/DDBJ whole genome shotgun (WGS) entry which is preliminary data.</text>
</comment>
<reference evidence="3" key="1">
    <citation type="submission" date="2020-06" db="EMBL/GenBank/DDBJ databases">
        <title>Draft genome sequences of strains closely related to Aspergillus parafelis and Aspergillus hiratsukae.</title>
        <authorList>
            <person name="Dos Santos R.A.C."/>
            <person name="Rivero-Menendez O."/>
            <person name="Steenwyk J.L."/>
            <person name="Mead M.E."/>
            <person name="Goldman G.H."/>
            <person name="Alastruey-Izquierdo A."/>
            <person name="Rokas A."/>
        </authorList>
    </citation>
    <scope>NUCLEOTIDE SEQUENCE</scope>
    <source>
        <strain evidence="2">CNM-CM5793</strain>
        <strain evidence="3">CNM-CM6106</strain>
    </source>
</reference>
<dbReference type="InterPro" id="IPR000210">
    <property type="entry name" value="BTB/POZ_dom"/>
</dbReference>
<protein>
    <recommendedName>
        <fullName evidence="1">BTB domain-containing protein</fullName>
    </recommendedName>
</protein>
<evidence type="ECO:0000313" key="2">
    <source>
        <dbReference type="EMBL" id="KAF7114985.1"/>
    </source>
</evidence>
<proteinExistence type="predicted"/>
<dbReference type="EMBL" id="JACBAF010002150">
    <property type="protein sequence ID" value="KAF7166126.1"/>
    <property type="molecule type" value="Genomic_DNA"/>
</dbReference>
<dbReference type="InterPro" id="IPR011333">
    <property type="entry name" value="SKP1/BTB/POZ_sf"/>
</dbReference>
<evidence type="ECO:0000313" key="3">
    <source>
        <dbReference type="EMBL" id="KAF7166126.1"/>
    </source>
</evidence>
<accession>A0A8H6Q2V0</accession>
<dbReference type="Gene3D" id="3.30.710.10">
    <property type="entry name" value="Potassium Channel Kv1.1, Chain A"/>
    <property type="match status" value="1"/>
</dbReference>